<feature type="compositionally biased region" description="Basic and acidic residues" evidence="1">
    <location>
        <begin position="149"/>
        <end position="163"/>
    </location>
</feature>
<sequence>MPPRVCRSIRPARPLLATALRPTRYASRSRSDHRGVILTPLPQSQVMPKQLESRHQKRSRSNNTLADASKSPHKVDRGRSPRPSTGRKSFVRRRSRTHSPFKRPKTPKKTLATLVAQARSPKKQERSPMKTDIEEATGANDAASGADTEVTKRASNNDDKKYADLEDYFPHRSAFPSPQTYRRYRDSDGKWTTVAEGYPQPIIPLIPKSPLLGQKDMGMGKGKAKGTTDTLIEESKAHQEWAAMRQLILTWEATEIDEEEQYAILDDF</sequence>
<protein>
    <submittedName>
        <fullName evidence="2">Uncharacterized protein</fullName>
    </submittedName>
</protein>
<proteinExistence type="predicted"/>
<accession>A0A165GLL5</accession>
<feature type="compositionally biased region" description="Basic and acidic residues" evidence="1">
    <location>
        <begin position="122"/>
        <end position="133"/>
    </location>
</feature>
<dbReference type="RefSeq" id="XP_040768261.1">
    <property type="nucleotide sequence ID" value="XM_040902424.1"/>
</dbReference>
<dbReference type="Proteomes" id="UP000076871">
    <property type="component" value="Unassembled WGS sequence"/>
</dbReference>
<reference evidence="2 3" key="1">
    <citation type="journal article" date="2016" name="Mol. Biol. Evol.">
        <title>Comparative Genomics of Early-Diverging Mushroom-Forming Fungi Provides Insights into the Origins of Lignocellulose Decay Capabilities.</title>
        <authorList>
            <person name="Nagy L.G."/>
            <person name="Riley R."/>
            <person name="Tritt A."/>
            <person name="Adam C."/>
            <person name="Daum C."/>
            <person name="Floudas D."/>
            <person name="Sun H."/>
            <person name="Yadav J.S."/>
            <person name="Pangilinan J."/>
            <person name="Larsson K.H."/>
            <person name="Matsuura K."/>
            <person name="Barry K."/>
            <person name="Labutti K."/>
            <person name="Kuo R."/>
            <person name="Ohm R.A."/>
            <person name="Bhattacharya S.S."/>
            <person name="Shirouzu T."/>
            <person name="Yoshinaga Y."/>
            <person name="Martin F.M."/>
            <person name="Grigoriev I.V."/>
            <person name="Hibbett D.S."/>
        </authorList>
    </citation>
    <scope>NUCLEOTIDE SEQUENCE [LARGE SCALE GENOMIC DNA]</scope>
    <source>
        <strain evidence="2 3">93-53</strain>
    </source>
</reference>
<evidence type="ECO:0000256" key="1">
    <source>
        <dbReference type="SAM" id="MobiDB-lite"/>
    </source>
</evidence>
<evidence type="ECO:0000313" key="3">
    <source>
        <dbReference type="Proteomes" id="UP000076871"/>
    </source>
</evidence>
<dbReference type="GeneID" id="63819455"/>
<feature type="region of interest" description="Disordered" evidence="1">
    <location>
        <begin position="20"/>
        <end position="163"/>
    </location>
</feature>
<name>A0A165GLL5_9APHY</name>
<organism evidence="2 3">
    <name type="scientific">Laetiporus sulphureus 93-53</name>
    <dbReference type="NCBI Taxonomy" id="1314785"/>
    <lineage>
        <taxon>Eukaryota</taxon>
        <taxon>Fungi</taxon>
        <taxon>Dikarya</taxon>
        <taxon>Basidiomycota</taxon>
        <taxon>Agaricomycotina</taxon>
        <taxon>Agaricomycetes</taxon>
        <taxon>Polyporales</taxon>
        <taxon>Laetiporus</taxon>
    </lineage>
</organism>
<dbReference type="InParanoid" id="A0A165GLL5"/>
<dbReference type="AlphaFoldDB" id="A0A165GLL5"/>
<keyword evidence="3" id="KW-1185">Reference proteome</keyword>
<evidence type="ECO:0000313" key="2">
    <source>
        <dbReference type="EMBL" id="KZT10521.1"/>
    </source>
</evidence>
<gene>
    <name evidence="2" type="ORF">LAESUDRAFT_428491</name>
</gene>
<dbReference type="EMBL" id="KV427609">
    <property type="protein sequence ID" value="KZT10521.1"/>
    <property type="molecule type" value="Genomic_DNA"/>
</dbReference>
<feature type="compositionally biased region" description="Basic residues" evidence="1">
    <location>
        <begin position="89"/>
        <end position="108"/>
    </location>
</feature>